<dbReference type="Pfam" id="PF13374">
    <property type="entry name" value="TPR_10"/>
    <property type="match status" value="1"/>
</dbReference>
<sequence>MPSTTWFTTTRGHNDSEKPSWVKSIAQTILVVLGVLALAVTACLAMLALLAYLSLQYPQVFFTGLAVWVSFWWWLEKPKQERVFQLVRENQRGILVILACFCSLWNPMLVILGGALIIIPVVILTNTKEGSDHTNEPDELKLDNKALSVHYLSTQFLQEVQEAGLNRDATIYQIEDLRQEDQPGVIRRKGIHVMCPIDQKMGAAYVHCVGDDPDNVGLATRMLSYTWNYAIGDIVDTLVEYCETTDQDPKRTYVWICCLCVNQHRVIEQSKQERSGIFKTRENKKEVDFFAEFGCRVTGIGHMLAMMAPWNDPYYLTRIWCIYEFSTAHQKKARQERCKVTILMPPREKEALVQAVLDVDGDGVDGLNQVLAKTRIENAKASVESDRETILRLVRWRRGGFAKLNQRVNELLREWVRQVLNDLIEDIAASTLENGENNADGHDVVTDEDKENQAPTEDPWKENQLALSVAHFQIGLFLMRLGEVDGALAAFEKNLSIHQAVLGENHPDTGVVYVNIGMALQEKGDHENALVACRKSLALRETSAAHDCIGHILMQQEDYDGALLEFERSIELSKEEQNDGLDPDMSKSYNNLGLALHQKGELDGAFEAFSKALEMAESTLGDNDPTIAAYYVNLGSLCEARGEVDNAMQWFNKALAIEELVLGEDHPSTATTYIRVADLLAEKGDTDGAFERWEMALRVQETAFGLNYHGNADTCLKLGRALVANQDYEEALKRFRRSLEIEQSVRGDDHPRLAVTHDEIAGVLMLQEKHSAAMEEYRSALAIRQVALDPVSSDLGISHTNIGVALQLLGDHDAALSEFRKGIVIHEKTLGKDNATTAVAYRLLGTSLFCNGEYNNARIQYERALASYVSVFGEEHEETATSHHLLAAAMQSQDVIDLDGALRHNRKALAIRTALHGEEHSDSQTSRSSVEVLSRVVECMESAEYGNDNAATAEALTAFAFDSQENNEPGAALIALKKVLGIYLSEFGEHHANTAGAYDLIGHHLFHVRNDCVAAMSAFRKSLAIRESVLGLEHLETASSHRYIGDVLFAQNDTEAAVAEYESEGRIRVAEHIKALPSPPDNVETARALAEFAAELEEKEEHHIAFIALQKVLAINRKDRGENHADTANAHDLLGHHLYRVRDDYDGALISYRKALAIRELVVGSEHRATARSHHQIGNVLYSQRDYDAAENEYEVERSIREIVGYDDDELEAKQAQEEAMKSLV</sequence>
<evidence type="ECO:0000256" key="5">
    <source>
        <dbReference type="SAM" id="Phobius"/>
    </source>
</evidence>
<feature type="region of interest" description="Disordered" evidence="4">
    <location>
        <begin position="434"/>
        <end position="457"/>
    </location>
</feature>
<feature type="repeat" description="TPR" evidence="3">
    <location>
        <begin position="712"/>
        <end position="745"/>
    </location>
</feature>
<feature type="repeat" description="TPR" evidence="3">
    <location>
        <begin position="586"/>
        <end position="619"/>
    </location>
</feature>
<feature type="repeat" description="TPR" evidence="3">
    <location>
        <begin position="543"/>
        <end position="576"/>
    </location>
</feature>
<feature type="transmembrane region" description="Helical" evidence="5">
    <location>
        <begin position="28"/>
        <end position="51"/>
    </location>
</feature>
<keyword evidence="2 3" id="KW-0802">TPR repeat</keyword>
<keyword evidence="7" id="KW-1185">Reference proteome</keyword>
<feature type="transmembrane region" description="Helical" evidence="5">
    <location>
        <begin position="95"/>
        <end position="123"/>
    </location>
</feature>
<keyword evidence="5" id="KW-0812">Transmembrane</keyword>
<evidence type="ECO:0000256" key="4">
    <source>
        <dbReference type="SAM" id="MobiDB-lite"/>
    </source>
</evidence>
<feature type="transmembrane region" description="Helical" evidence="5">
    <location>
        <begin position="57"/>
        <end position="75"/>
    </location>
</feature>
<dbReference type="InterPro" id="IPR011990">
    <property type="entry name" value="TPR-like_helical_dom_sf"/>
</dbReference>
<dbReference type="SUPFAM" id="SSF81901">
    <property type="entry name" value="HCP-like"/>
    <property type="match status" value="1"/>
</dbReference>
<name>A0A9N8E7E2_9STRA</name>
<dbReference type="PROSITE" id="PS50005">
    <property type="entry name" value="TPR"/>
    <property type="match status" value="4"/>
</dbReference>
<dbReference type="SUPFAM" id="SSF48452">
    <property type="entry name" value="TPR-like"/>
    <property type="match status" value="3"/>
</dbReference>
<dbReference type="SMART" id="SM00028">
    <property type="entry name" value="TPR"/>
    <property type="match status" value="13"/>
</dbReference>
<evidence type="ECO:0000313" key="7">
    <source>
        <dbReference type="Proteomes" id="UP001153069"/>
    </source>
</evidence>
<reference evidence="6" key="1">
    <citation type="submission" date="2020-06" db="EMBL/GenBank/DDBJ databases">
        <authorList>
            <consortium name="Plant Systems Biology data submission"/>
        </authorList>
    </citation>
    <scope>NUCLEOTIDE SEQUENCE</scope>
    <source>
        <strain evidence="6">D6</strain>
    </source>
</reference>
<keyword evidence="5" id="KW-1133">Transmembrane helix</keyword>
<evidence type="ECO:0000256" key="3">
    <source>
        <dbReference type="PROSITE-ProRule" id="PRU00339"/>
    </source>
</evidence>
<proteinExistence type="predicted"/>
<keyword evidence="1" id="KW-0677">Repeat</keyword>
<dbReference type="AlphaFoldDB" id="A0A9N8E7E2"/>
<evidence type="ECO:0000313" key="6">
    <source>
        <dbReference type="EMBL" id="CAB9515220.1"/>
    </source>
</evidence>
<dbReference type="InterPro" id="IPR019734">
    <property type="entry name" value="TPR_rpt"/>
</dbReference>
<evidence type="ECO:0000256" key="2">
    <source>
        <dbReference type="ARBA" id="ARBA00022803"/>
    </source>
</evidence>
<dbReference type="Pfam" id="PF13424">
    <property type="entry name" value="TPR_12"/>
    <property type="match status" value="5"/>
</dbReference>
<dbReference type="Proteomes" id="UP001153069">
    <property type="component" value="Unassembled WGS sequence"/>
</dbReference>
<keyword evidence="5" id="KW-0472">Membrane</keyword>
<feature type="repeat" description="TPR" evidence="3">
    <location>
        <begin position="628"/>
        <end position="661"/>
    </location>
</feature>
<dbReference type="EMBL" id="CAICTM010000699">
    <property type="protein sequence ID" value="CAB9515220.1"/>
    <property type="molecule type" value="Genomic_DNA"/>
</dbReference>
<dbReference type="PROSITE" id="PS50293">
    <property type="entry name" value="TPR_REGION"/>
    <property type="match status" value="1"/>
</dbReference>
<evidence type="ECO:0000256" key="1">
    <source>
        <dbReference type="ARBA" id="ARBA00022737"/>
    </source>
</evidence>
<dbReference type="OrthoDB" id="5986190at2759"/>
<dbReference type="PANTHER" id="PTHR45641:SF19">
    <property type="entry name" value="NEPHROCYSTIN-3"/>
    <property type="match status" value="1"/>
</dbReference>
<accession>A0A9N8E7E2</accession>
<dbReference type="PANTHER" id="PTHR45641">
    <property type="entry name" value="TETRATRICOPEPTIDE REPEAT PROTEIN (AFU_ORTHOLOGUE AFUA_6G03870)"/>
    <property type="match status" value="1"/>
</dbReference>
<comment type="caution">
    <text evidence="6">The sequence shown here is derived from an EMBL/GenBank/DDBJ whole genome shotgun (WGS) entry which is preliminary data.</text>
</comment>
<dbReference type="Gene3D" id="1.25.40.10">
    <property type="entry name" value="Tetratricopeptide repeat domain"/>
    <property type="match status" value="6"/>
</dbReference>
<protein>
    <submittedName>
        <fullName evidence="6">Hydra magnipapillata</fullName>
    </submittedName>
</protein>
<organism evidence="6 7">
    <name type="scientific">Seminavis robusta</name>
    <dbReference type="NCBI Taxonomy" id="568900"/>
    <lineage>
        <taxon>Eukaryota</taxon>
        <taxon>Sar</taxon>
        <taxon>Stramenopiles</taxon>
        <taxon>Ochrophyta</taxon>
        <taxon>Bacillariophyta</taxon>
        <taxon>Bacillariophyceae</taxon>
        <taxon>Bacillariophycidae</taxon>
        <taxon>Naviculales</taxon>
        <taxon>Naviculaceae</taxon>
        <taxon>Seminavis</taxon>
    </lineage>
</organism>
<gene>
    <name evidence="6" type="ORF">SEMRO_700_G189630.1</name>
</gene>